<keyword evidence="2" id="KW-1185">Reference proteome</keyword>
<dbReference type="Proteomes" id="UP000596248">
    <property type="component" value="Chromosome"/>
</dbReference>
<evidence type="ECO:0000313" key="2">
    <source>
        <dbReference type="Proteomes" id="UP000596248"/>
    </source>
</evidence>
<dbReference type="RefSeq" id="WP_203255240.1">
    <property type="nucleotide sequence ID" value="NZ_CP069127.1"/>
</dbReference>
<protein>
    <submittedName>
        <fullName evidence="1">Spore gernimation protein</fullName>
    </submittedName>
</protein>
<proteinExistence type="predicted"/>
<gene>
    <name evidence="1" type="ORF">JNE38_19320</name>
</gene>
<sequence length="62" mass="6499">MIYKVINGDVHVGSVNIVNLASAASLFIGDCQSVILTSISETPPESYIVGVEQPAETPEPTP</sequence>
<organism evidence="1 2">
    <name type="scientific">Brevibacillus choshinensis</name>
    <dbReference type="NCBI Taxonomy" id="54911"/>
    <lineage>
        <taxon>Bacteria</taxon>
        <taxon>Bacillati</taxon>
        <taxon>Bacillota</taxon>
        <taxon>Bacilli</taxon>
        <taxon>Bacillales</taxon>
        <taxon>Paenibacillaceae</taxon>
        <taxon>Brevibacillus</taxon>
    </lineage>
</organism>
<accession>A0ABX7FHQ4</accession>
<evidence type="ECO:0000313" key="1">
    <source>
        <dbReference type="EMBL" id="QRG65734.1"/>
    </source>
</evidence>
<name>A0ABX7FHQ4_BRECH</name>
<reference evidence="1 2" key="1">
    <citation type="submission" date="2021-01" db="EMBL/GenBank/DDBJ databases">
        <title>Identification of strong promoters based on the transcriptome of Brevibacillus choshinensis.</title>
        <authorList>
            <person name="Yao D."/>
            <person name="Zhang K."/>
            <person name="Wu J."/>
        </authorList>
    </citation>
    <scope>NUCLEOTIDE SEQUENCE [LARGE SCALE GENOMIC DNA]</scope>
    <source>
        <strain evidence="1 2">HPD31-SP3</strain>
    </source>
</reference>
<dbReference type="EMBL" id="CP069127">
    <property type="protein sequence ID" value="QRG65734.1"/>
    <property type="molecule type" value="Genomic_DNA"/>
</dbReference>